<organism evidence="2 3">
    <name type="scientific">Rhizophagus irregularis</name>
    <dbReference type="NCBI Taxonomy" id="588596"/>
    <lineage>
        <taxon>Eukaryota</taxon>
        <taxon>Fungi</taxon>
        <taxon>Fungi incertae sedis</taxon>
        <taxon>Mucoromycota</taxon>
        <taxon>Glomeromycotina</taxon>
        <taxon>Glomeromycetes</taxon>
        <taxon>Glomerales</taxon>
        <taxon>Glomeraceae</taxon>
        <taxon>Rhizophagus</taxon>
    </lineage>
</organism>
<name>A0A2N0SF96_9GLOM</name>
<protein>
    <submittedName>
        <fullName evidence="2">Uncharacterized protein</fullName>
    </submittedName>
</protein>
<sequence length="53" mass="6114">MTFLTGLYWDAWSTTFFGLGTIKNIGKGFFLEQRNLKNGLLCFLHTMLLVLKN</sequence>
<gene>
    <name evidence="2" type="ORF">RhiirA1_409563</name>
    <name evidence="1" type="ORF">RhiirA5_357628</name>
</gene>
<reference evidence="1 4" key="1">
    <citation type="submission" date="2016-04" db="EMBL/GenBank/DDBJ databases">
        <title>Genome analyses suggest a sexual origin of heterokaryosis in a supposedly ancient asexual fungus.</title>
        <authorList>
            <person name="Ropars J."/>
            <person name="Sedzielewska K."/>
            <person name="Noel J."/>
            <person name="Charron P."/>
            <person name="Farinelli L."/>
            <person name="Marton T."/>
            <person name="Kruger M."/>
            <person name="Pelin A."/>
            <person name="Brachmann A."/>
            <person name="Corradi N."/>
        </authorList>
    </citation>
    <scope>NUCLEOTIDE SEQUENCE [LARGE SCALE GENOMIC DNA]</scope>
    <source>
        <strain evidence="1 4">A5</strain>
    </source>
</reference>
<comment type="caution">
    <text evidence="2">The sequence shown here is derived from an EMBL/GenBank/DDBJ whole genome shotgun (WGS) entry which is preliminary data.</text>
</comment>
<feature type="non-terminal residue" evidence="2">
    <location>
        <position position="1"/>
    </location>
</feature>
<reference evidence="1 4" key="2">
    <citation type="submission" date="2017-09" db="EMBL/GenBank/DDBJ databases">
        <title>Extensive intraspecific genome diversity in a model arbuscular mycorrhizal fungus.</title>
        <authorList>
            <person name="Chen E.C."/>
            <person name="Morin E."/>
            <person name="Beaudet D."/>
            <person name="Noel J."/>
            <person name="Ndikumana S."/>
            <person name="Charron P."/>
            <person name="St-Onge C."/>
            <person name="Giorgi J."/>
            <person name="Grigoriev I.V."/>
            <person name="Roux C."/>
            <person name="Martin F.M."/>
            <person name="Corradi N."/>
        </authorList>
    </citation>
    <scope>NUCLEOTIDE SEQUENCE [LARGE SCALE GENOMIC DNA]</scope>
    <source>
        <strain evidence="1 4">A5</strain>
    </source>
</reference>
<dbReference type="Proteomes" id="UP000232688">
    <property type="component" value="Unassembled WGS sequence"/>
</dbReference>
<accession>A0A2N0SF96</accession>
<dbReference type="AlphaFoldDB" id="A0A2N0SF96"/>
<reference evidence="2 3" key="4">
    <citation type="submission" date="2017-10" db="EMBL/GenBank/DDBJ databases">
        <title>Genome analyses suggest a sexual origin of heterokaryosis in a supposedly ancient asexual fungus.</title>
        <authorList>
            <person name="Corradi N."/>
            <person name="Sedzielewska K."/>
            <person name="Noel J."/>
            <person name="Charron P."/>
            <person name="Farinelli L."/>
            <person name="Marton T."/>
            <person name="Kruger M."/>
            <person name="Pelin A."/>
            <person name="Brachmann A."/>
            <person name="Corradi N."/>
        </authorList>
    </citation>
    <scope>NUCLEOTIDE SEQUENCE [LARGE SCALE GENOMIC DNA]</scope>
    <source>
        <strain evidence="2 3">A1</strain>
    </source>
</reference>
<evidence type="ECO:0000313" key="1">
    <source>
        <dbReference type="EMBL" id="PKC08669.1"/>
    </source>
</evidence>
<evidence type="ECO:0000313" key="3">
    <source>
        <dbReference type="Proteomes" id="UP000232688"/>
    </source>
</evidence>
<reference evidence="2 3" key="3">
    <citation type="submission" date="2017-10" db="EMBL/GenBank/DDBJ databases">
        <title>Extensive intraspecific genome diversity in a model arbuscular mycorrhizal fungus.</title>
        <authorList>
            <person name="Chen E.C.H."/>
            <person name="Morin E."/>
            <person name="Baudet D."/>
            <person name="Noel J."/>
            <person name="Ndikumana S."/>
            <person name="Charron P."/>
            <person name="St-Onge C."/>
            <person name="Giorgi J."/>
            <person name="Grigoriev I.V."/>
            <person name="Roux C."/>
            <person name="Martin F.M."/>
            <person name="Corradi N."/>
        </authorList>
    </citation>
    <scope>NUCLEOTIDE SEQUENCE [LARGE SCALE GENOMIC DNA]</scope>
    <source>
        <strain evidence="2 3">A1</strain>
    </source>
</reference>
<evidence type="ECO:0000313" key="2">
    <source>
        <dbReference type="EMBL" id="PKC74226.1"/>
    </source>
</evidence>
<dbReference type="Proteomes" id="UP000232722">
    <property type="component" value="Unassembled WGS sequence"/>
</dbReference>
<dbReference type="EMBL" id="LLXJ01000525">
    <property type="protein sequence ID" value="PKC08669.1"/>
    <property type="molecule type" value="Genomic_DNA"/>
</dbReference>
<dbReference type="EMBL" id="LLXH01000059">
    <property type="protein sequence ID" value="PKC74226.1"/>
    <property type="molecule type" value="Genomic_DNA"/>
</dbReference>
<proteinExistence type="predicted"/>
<evidence type="ECO:0000313" key="4">
    <source>
        <dbReference type="Proteomes" id="UP000232722"/>
    </source>
</evidence>
<dbReference type="VEuPathDB" id="FungiDB:RhiirA1_409563"/>